<keyword evidence="1" id="KW-1133">Transmembrane helix</keyword>
<feature type="transmembrane region" description="Helical" evidence="1">
    <location>
        <begin position="48"/>
        <end position="75"/>
    </location>
</feature>
<keyword evidence="1" id="KW-0812">Transmembrane</keyword>
<sequence length="104" mass="11783">MQSCFTQRNTRRRVPYGCAERVHVTSATDAYQQHRSPAHSPANITYKYFYCIIIITIIIIIVIVTIVIIFIVIIVSIGPSVVLYCFPLTTSASCRMCIHACVRM</sequence>
<protein>
    <submittedName>
        <fullName evidence="2">Uncharacterized protein</fullName>
    </submittedName>
</protein>
<dbReference type="EMBL" id="GGMS01011697">
    <property type="protein sequence ID" value="MBY80900.1"/>
    <property type="molecule type" value="Transcribed_RNA"/>
</dbReference>
<organism evidence="2">
    <name type="scientific">Sipha flava</name>
    <name type="common">yellow sugarcane aphid</name>
    <dbReference type="NCBI Taxonomy" id="143950"/>
    <lineage>
        <taxon>Eukaryota</taxon>
        <taxon>Metazoa</taxon>
        <taxon>Ecdysozoa</taxon>
        <taxon>Arthropoda</taxon>
        <taxon>Hexapoda</taxon>
        <taxon>Insecta</taxon>
        <taxon>Pterygota</taxon>
        <taxon>Neoptera</taxon>
        <taxon>Paraneoptera</taxon>
        <taxon>Hemiptera</taxon>
        <taxon>Sternorrhyncha</taxon>
        <taxon>Aphidomorpha</taxon>
        <taxon>Aphidoidea</taxon>
        <taxon>Aphididae</taxon>
        <taxon>Sipha</taxon>
    </lineage>
</organism>
<keyword evidence="1" id="KW-0472">Membrane</keyword>
<reference evidence="2" key="1">
    <citation type="submission" date="2018-04" db="EMBL/GenBank/DDBJ databases">
        <title>Transcriptome assembly of Sipha flava.</title>
        <authorList>
            <person name="Scully E.D."/>
            <person name="Geib S.M."/>
            <person name="Palmer N.A."/>
            <person name="Koch K."/>
            <person name="Bradshaw J."/>
            <person name="Heng-Moss T."/>
            <person name="Sarath G."/>
        </authorList>
    </citation>
    <scope>NUCLEOTIDE SEQUENCE</scope>
</reference>
<gene>
    <name evidence="2" type="ORF">g.151305</name>
</gene>
<name>A0A2S2QTP0_9HEMI</name>
<proteinExistence type="predicted"/>
<accession>A0A2S2QTP0</accession>
<evidence type="ECO:0000256" key="1">
    <source>
        <dbReference type="SAM" id="Phobius"/>
    </source>
</evidence>
<dbReference type="AlphaFoldDB" id="A0A2S2QTP0"/>
<evidence type="ECO:0000313" key="2">
    <source>
        <dbReference type="EMBL" id="MBY80900.1"/>
    </source>
</evidence>